<dbReference type="Proteomes" id="UP000502823">
    <property type="component" value="Unassembled WGS sequence"/>
</dbReference>
<dbReference type="EMBL" id="BLKM01000452">
    <property type="protein sequence ID" value="GFG33717.1"/>
    <property type="molecule type" value="Genomic_DNA"/>
</dbReference>
<evidence type="ECO:0000313" key="2">
    <source>
        <dbReference type="Proteomes" id="UP000502823"/>
    </source>
</evidence>
<proteinExistence type="predicted"/>
<organism evidence="1 2">
    <name type="scientific">Coptotermes formosanus</name>
    <name type="common">Formosan subterranean termite</name>
    <dbReference type="NCBI Taxonomy" id="36987"/>
    <lineage>
        <taxon>Eukaryota</taxon>
        <taxon>Metazoa</taxon>
        <taxon>Ecdysozoa</taxon>
        <taxon>Arthropoda</taxon>
        <taxon>Hexapoda</taxon>
        <taxon>Insecta</taxon>
        <taxon>Pterygota</taxon>
        <taxon>Neoptera</taxon>
        <taxon>Polyneoptera</taxon>
        <taxon>Dictyoptera</taxon>
        <taxon>Blattodea</taxon>
        <taxon>Blattoidea</taxon>
        <taxon>Termitoidae</taxon>
        <taxon>Rhinotermitidae</taxon>
        <taxon>Coptotermes</taxon>
    </lineage>
</organism>
<name>A0A6L2PV78_COPFO</name>
<protein>
    <submittedName>
        <fullName evidence="1">Uncharacterized protein</fullName>
    </submittedName>
</protein>
<keyword evidence="2" id="KW-1185">Reference proteome</keyword>
<dbReference type="OrthoDB" id="5789657at2759"/>
<dbReference type="InParanoid" id="A0A6L2PV78"/>
<accession>A0A6L2PV78</accession>
<feature type="non-terminal residue" evidence="1">
    <location>
        <position position="81"/>
    </location>
</feature>
<evidence type="ECO:0000313" key="1">
    <source>
        <dbReference type="EMBL" id="GFG33717.1"/>
    </source>
</evidence>
<gene>
    <name evidence="1" type="ORF">Cfor_12956</name>
</gene>
<reference evidence="2" key="1">
    <citation type="submission" date="2020-01" db="EMBL/GenBank/DDBJ databases">
        <title>Draft genome sequence of the Termite Coptotermes fromosanus.</title>
        <authorList>
            <person name="Itakura S."/>
            <person name="Yosikawa Y."/>
            <person name="Umezawa K."/>
        </authorList>
    </citation>
    <scope>NUCLEOTIDE SEQUENCE [LARGE SCALE GENOMIC DNA]</scope>
</reference>
<dbReference type="AlphaFoldDB" id="A0A6L2PV78"/>
<comment type="caution">
    <text evidence="1">The sequence shown here is derived from an EMBL/GenBank/DDBJ whole genome shotgun (WGS) entry which is preliminary data.</text>
</comment>
<sequence length="81" mass="8629">MLLLLLLAPVLQAGYIPPGPLYRCPEKPLLLFPCECEAAGDSGLSIRCENSNLASLSVGIANLATLNAPVDRLTFSKCHFS</sequence>